<gene>
    <name evidence="1" type="ORF">CRV2_00006253</name>
</gene>
<evidence type="ECO:0000313" key="2">
    <source>
        <dbReference type="Proteomes" id="UP000836387"/>
    </source>
</evidence>
<accession>A0ACA9TAF3</accession>
<comment type="caution">
    <text evidence="1">The sequence shown here is derived from an EMBL/GenBank/DDBJ whole genome shotgun (WGS) entry which is preliminary data.</text>
</comment>
<organism evidence="1 2">
    <name type="scientific">Clonostachys rosea f. rosea IK726</name>
    <dbReference type="NCBI Taxonomy" id="1349383"/>
    <lineage>
        <taxon>Eukaryota</taxon>
        <taxon>Fungi</taxon>
        <taxon>Dikarya</taxon>
        <taxon>Ascomycota</taxon>
        <taxon>Pezizomycotina</taxon>
        <taxon>Sordariomycetes</taxon>
        <taxon>Hypocreomycetidae</taxon>
        <taxon>Hypocreales</taxon>
        <taxon>Bionectriaceae</taxon>
        <taxon>Clonostachys</taxon>
    </lineage>
</organism>
<dbReference type="Proteomes" id="UP000836387">
    <property type="component" value="Unassembled WGS sequence"/>
</dbReference>
<name>A0ACA9TAF3_BIOOC</name>
<reference evidence="1" key="2">
    <citation type="submission" date="2021-10" db="EMBL/GenBank/DDBJ databases">
        <authorList>
            <person name="Piombo E."/>
        </authorList>
    </citation>
    <scope>NUCLEOTIDE SEQUENCE</scope>
</reference>
<reference evidence="1" key="1">
    <citation type="submission" date="2020-04" db="EMBL/GenBank/DDBJ databases">
        <authorList>
            <person name="Broberg M."/>
        </authorList>
    </citation>
    <scope>NUCLEOTIDE SEQUENCE</scope>
</reference>
<sequence>MDLTAREPTSRTSSSSSFRACIGHHDAPALKPAGRQTAKEFHEGNYAAADSENGVGNRWVQCVREQRFQKPFQG</sequence>
<dbReference type="EMBL" id="CADEHS020000002">
    <property type="protein sequence ID" value="CAG9937835.1"/>
    <property type="molecule type" value="Genomic_DNA"/>
</dbReference>
<evidence type="ECO:0000313" key="1">
    <source>
        <dbReference type="EMBL" id="CAG9937835.1"/>
    </source>
</evidence>
<proteinExistence type="predicted"/>
<protein>
    <submittedName>
        <fullName evidence="1">Uncharacterized protein</fullName>
    </submittedName>
</protein>
<keyword evidence="2" id="KW-1185">Reference proteome</keyword>